<dbReference type="PANTHER" id="PTHR33164">
    <property type="entry name" value="TRANSCRIPTIONAL REGULATOR, MARR FAMILY"/>
    <property type="match status" value="1"/>
</dbReference>
<accession>A0A7W7RGT8</accession>
<dbReference type="RefSeq" id="WP_184578330.1">
    <property type="nucleotide sequence ID" value="NZ_JACHJT010000001.1"/>
</dbReference>
<dbReference type="PRINTS" id="PR00598">
    <property type="entry name" value="HTHMARR"/>
</dbReference>
<proteinExistence type="predicted"/>
<keyword evidence="3" id="KW-1185">Reference proteome</keyword>
<dbReference type="SUPFAM" id="SSF46785">
    <property type="entry name" value="Winged helix' DNA-binding domain"/>
    <property type="match status" value="1"/>
</dbReference>
<dbReference type="InterPro" id="IPR000835">
    <property type="entry name" value="HTH_MarR-typ"/>
</dbReference>
<dbReference type="Gene3D" id="1.10.10.10">
    <property type="entry name" value="Winged helix-like DNA-binding domain superfamily/Winged helix DNA-binding domain"/>
    <property type="match status" value="1"/>
</dbReference>
<keyword evidence="2" id="KW-0238">DNA-binding</keyword>
<dbReference type="EMBL" id="JACHJT010000001">
    <property type="protein sequence ID" value="MBB4931719.1"/>
    <property type="molecule type" value="Genomic_DNA"/>
</dbReference>
<organism evidence="2 3">
    <name type="scientific">Lipingzhangella halophila</name>
    <dbReference type="NCBI Taxonomy" id="1783352"/>
    <lineage>
        <taxon>Bacteria</taxon>
        <taxon>Bacillati</taxon>
        <taxon>Actinomycetota</taxon>
        <taxon>Actinomycetes</taxon>
        <taxon>Streptosporangiales</taxon>
        <taxon>Nocardiopsidaceae</taxon>
        <taxon>Lipingzhangella</taxon>
    </lineage>
</organism>
<dbReference type="Pfam" id="PF01047">
    <property type="entry name" value="MarR"/>
    <property type="match status" value="1"/>
</dbReference>
<dbReference type="InterPro" id="IPR039422">
    <property type="entry name" value="MarR/SlyA-like"/>
</dbReference>
<dbReference type="Proteomes" id="UP000523007">
    <property type="component" value="Unassembled WGS sequence"/>
</dbReference>
<reference evidence="2 3" key="1">
    <citation type="submission" date="2020-08" db="EMBL/GenBank/DDBJ databases">
        <title>Sequencing the genomes of 1000 actinobacteria strains.</title>
        <authorList>
            <person name="Klenk H.-P."/>
        </authorList>
    </citation>
    <scope>NUCLEOTIDE SEQUENCE [LARGE SCALE GENOMIC DNA]</scope>
    <source>
        <strain evidence="2 3">DSM 102030</strain>
    </source>
</reference>
<evidence type="ECO:0000259" key="1">
    <source>
        <dbReference type="PROSITE" id="PS50995"/>
    </source>
</evidence>
<gene>
    <name evidence="2" type="ORF">F4561_002539</name>
</gene>
<dbReference type="PANTHER" id="PTHR33164:SF57">
    <property type="entry name" value="MARR-FAMILY TRANSCRIPTIONAL REGULATOR"/>
    <property type="match status" value="1"/>
</dbReference>
<dbReference type="InterPro" id="IPR036388">
    <property type="entry name" value="WH-like_DNA-bd_sf"/>
</dbReference>
<dbReference type="GO" id="GO:0003700">
    <property type="term" value="F:DNA-binding transcription factor activity"/>
    <property type="evidence" value="ECO:0007669"/>
    <property type="project" value="InterPro"/>
</dbReference>
<dbReference type="PROSITE" id="PS50995">
    <property type="entry name" value="HTH_MARR_2"/>
    <property type="match status" value="1"/>
</dbReference>
<evidence type="ECO:0000313" key="3">
    <source>
        <dbReference type="Proteomes" id="UP000523007"/>
    </source>
</evidence>
<evidence type="ECO:0000313" key="2">
    <source>
        <dbReference type="EMBL" id="MBB4931719.1"/>
    </source>
</evidence>
<dbReference type="InterPro" id="IPR036390">
    <property type="entry name" value="WH_DNA-bd_sf"/>
</dbReference>
<dbReference type="SMART" id="SM00347">
    <property type="entry name" value="HTH_MARR"/>
    <property type="match status" value="1"/>
</dbReference>
<sequence length="166" mass="18190">MPTDNYPRLQQEPHLGVQVAEAPLGSLLLQTVRAHAALAASLLAELELVAPQEVILLYLQDHGRIPQTELVRFLGRDRSTVTATLQTMERAALIARTPSATDRRAMEVDLTEAGRALCPRIRAAWAELEGLTFGSLDQRQRDELTSALGAVRDAARVYAAEKGDRP</sequence>
<dbReference type="AlphaFoldDB" id="A0A7W7RGT8"/>
<dbReference type="GO" id="GO:0003677">
    <property type="term" value="F:DNA binding"/>
    <property type="evidence" value="ECO:0007669"/>
    <property type="project" value="UniProtKB-KW"/>
</dbReference>
<protein>
    <submittedName>
        <fullName evidence="2">DNA-binding MarR family transcriptional regulator</fullName>
    </submittedName>
</protein>
<feature type="domain" description="HTH marR-type" evidence="1">
    <location>
        <begin position="21"/>
        <end position="153"/>
    </location>
</feature>
<comment type="caution">
    <text evidence="2">The sequence shown here is derived from an EMBL/GenBank/DDBJ whole genome shotgun (WGS) entry which is preliminary data.</text>
</comment>
<name>A0A7W7RGT8_9ACTN</name>
<dbReference type="GO" id="GO:0006950">
    <property type="term" value="P:response to stress"/>
    <property type="evidence" value="ECO:0007669"/>
    <property type="project" value="TreeGrafter"/>
</dbReference>